<evidence type="ECO:0000313" key="2">
    <source>
        <dbReference type="EMBL" id="CAA9327774.1"/>
    </source>
</evidence>
<accession>A0A6J4L9V0</accession>
<dbReference type="AlphaFoldDB" id="A0A6J4L9V0"/>
<feature type="region of interest" description="Disordered" evidence="1">
    <location>
        <begin position="35"/>
        <end position="59"/>
    </location>
</feature>
<dbReference type="EMBL" id="CADCTX010000550">
    <property type="protein sequence ID" value="CAA9327774.1"/>
    <property type="molecule type" value="Genomic_DNA"/>
</dbReference>
<protein>
    <submittedName>
        <fullName evidence="2">Uncharacterized protein</fullName>
    </submittedName>
</protein>
<sequence>VPEARSPAFRHVPRSDPGRLRRRLGRLRRRGHRHLDRCAADGQRRRRRQRPVLLRRQPL</sequence>
<evidence type="ECO:0000256" key="1">
    <source>
        <dbReference type="SAM" id="MobiDB-lite"/>
    </source>
</evidence>
<organism evidence="2">
    <name type="scientific">uncultured Gemmatimonadaceae bacterium</name>
    <dbReference type="NCBI Taxonomy" id="246130"/>
    <lineage>
        <taxon>Bacteria</taxon>
        <taxon>Pseudomonadati</taxon>
        <taxon>Gemmatimonadota</taxon>
        <taxon>Gemmatimonadia</taxon>
        <taxon>Gemmatimonadales</taxon>
        <taxon>Gemmatimonadaceae</taxon>
        <taxon>environmental samples</taxon>
    </lineage>
</organism>
<gene>
    <name evidence="2" type="ORF">AVDCRST_MAG40-1776</name>
</gene>
<name>A0A6J4L9V0_9BACT</name>
<proteinExistence type="predicted"/>
<feature type="non-terminal residue" evidence="2">
    <location>
        <position position="1"/>
    </location>
</feature>
<reference evidence="2" key="1">
    <citation type="submission" date="2020-02" db="EMBL/GenBank/DDBJ databases">
        <authorList>
            <person name="Meier V. D."/>
        </authorList>
    </citation>
    <scope>NUCLEOTIDE SEQUENCE</scope>
    <source>
        <strain evidence="2">AVDCRST_MAG40</strain>
    </source>
</reference>
<feature type="non-terminal residue" evidence="2">
    <location>
        <position position="59"/>
    </location>
</feature>
<feature type="region of interest" description="Disordered" evidence="1">
    <location>
        <begin position="1"/>
        <end position="21"/>
    </location>
</feature>